<dbReference type="EMBL" id="KZ293648">
    <property type="protein sequence ID" value="PBK98272.1"/>
    <property type="molecule type" value="Genomic_DNA"/>
</dbReference>
<accession>A0A2H3E3I7</accession>
<evidence type="ECO:0000313" key="1">
    <source>
        <dbReference type="EMBL" id="PBK98272.1"/>
    </source>
</evidence>
<name>A0A2H3E3I7_ARMGA</name>
<keyword evidence="2" id="KW-1185">Reference proteome</keyword>
<organism evidence="1 2">
    <name type="scientific">Armillaria gallica</name>
    <name type="common">Bulbous honey fungus</name>
    <name type="synonym">Armillaria bulbosa</name>
    <dbReference type="NCBI Taxonomy" id="47427"/>
    <lineage>
        <taxon>Eukaryota</taxon>
        <taxon>Fungi</taxon>
        <taxon>Dikarya</taxon>
        <taxon>Basidiomycota</taxon>
        <taxon>Agaricomycotina</taxon>
        <taxon>Agaricomycetes</taxon>
        <taxon>Agaricomycetidae</taxon>
        <taxon>Agaricales</taxon>
        <taxon>Marasmiineae</taxon>
        <taxon>Physalacriaceae</taxon>
        <taxon>Armillaria</taxon>
    </lineage>
</organism>
<evidence type="ECO:0000313" key="2">
    <source>
        <dbReference type="Proteomes" id="UP000217790"/>
    </source>
</evidence>
<dbReference type="Proteomes" id="UP000217790">
    <property type="component" value="Unassembled WGS sequence"/>
</dbReference>
<gene>
    <name evidence="1" type="ORF">ARMGADRAFT_572777</name>
</gene>
<protein>
    <submittedName>
        <fullName evidence="1">Uncharacterized protein</fullName>
    </submittedName>
</protein>
<reference evidence="2" key="1">
    <citation type="journal article" date="2017" name="Nat. Ecol. Evol.">
        <title>Genome expansion and lineage-specific genetic innovations in the forest pathogenic fungi Armillaria.</title>
        <authorList>
            <person name="Sipos G."/>
            <person name="Prasanna A.N."/>
            <person name="Walter M.C."/>
            <person name="O'Connor E."/>
            <person name="Balint B."/>
            <person name="Krizsan K."/>
            <person name="Kiss B."/>
            <person name="Hess J."/>
            <person name="Varga T."/>
            <person name="Slot J."/>
            <person name="Riley R."/>
            <person name="Boka B."/>
            <person name="Rigling D."/>
            <person name="Barry K."/>
            <person name="Lee J."/>
            <person name="Mihaltcheva S."/>
            <person name="LaButti K."/>
            <person name="Lipzen A."/>
            <person name="Waldron R."/>
            <person name="Moloney N.M."/>
            <person name="Sperisen C."/>
            <person name="Kredics L."/>
            <person name="Vagvoelgyi C."/>
            <person name="Patrignani A."/>
            <person name="Fitzpatrick D."/>
            <person name="Nagy I."/>
            <person name="Doyle S."/>
            <person name="Anderson J.B."/>
            <person name="Grigoriev I.V."/>
            <person name="Gueldener U."/>
            <person name="Muensterkoetter M."/>
            <person name="Nagy L.G."/>
        </authorList>
    </citation>
    <scope>NUCLEOTIDE SEQUENCE [LARGE SCALE GENOMIC DNA]</scope>
    <source>
        <strain evidence="2">Ar21-2</strain>
    </source>
</reference>
<sequence>MNDQLIHTCRSRHSRALSIGRDCRCVGPFHACLSGLTVTVFLSFRPRQIVLSTTDTHALMISILCALLLRSVRCAPCIVVVI</sequence>
<proteinExistence type="predicted"/>
<dbReference type="InParanoid" id="A0A2H3E3I7"/>
<dbReference type="AlphaFoldDB" id="A0A2H3E3I7"/>